<feature type="transmembrane region" description="Helical" evidence="7">
    <location>
        <begin position="60"/>
        <end position="83"/>
    </location>
</feature>
<evidence type="ECO:0000256" key="2">
    <source>
        <dbReference type="ARBA" id="ARBA00022670"/>
    </source>
</evidence>
<keyword evidence="1" id="KW-1003">Cell membrane</keyword>
<evidence type="ECO:0000313" key="8">
    <source>
        <dbReference type="EMBL" id="CAB4881707.1"/>
    </source>
</evidence>
<dbReference type="PANTHER" id="PTHR33695">
    <property type="entry name" value="LIPOPROTEIN SIGNAL PEPTIDASE"/>
    <property type="match status" value="1"/>
</dbReference>
<gene>
    <name evidence="8" type="ORF">UFOPK3423_01411</name>
</gene>
<keyword evidence="2" id="KW-0645">Protease</keyword>
<dbReference type="GO" id="GO:0016020">
    <property type="term" value="C:membrane"/>
    <property type="evidence" value="ECO:0007669"/>
    <property type="project" value="InterPro"/>
</dbReference>
<sequence>MSRGRTVALTLATMAGVLAVDQIAKALVRSNLAVGERRDVVGSVLRLAHVENDGVAFGRLGGGGVLVAVVVAVAVLGLLGFLATHLETPLVWLPSGLILGGALGNVIDRLHSSAVTDFVKLPHWPAFNLADVAITVGVVLLLVVVERDARRKNRADAPGKIADGAAGGG</sequence>
<dbReference type="HAMAP" id="MF_00161">
    <property type="entry name" value="LspA"/>
    <property type="match status" value="1"/>
</dbReference>
<dbReference type="Pfam" id="PF01252">
    <property type="entry name" value="Peptidase_A8"/>
    <property type="match status" value="1"/>
</dbReference>
<dbReference type="EMBL" id="CAFBLQ010000188">
    <property type="protein sequence ID" value="CAB4881707.1"/>
    <property type="molecule type" value="Genomic_DNA"/>
</dbReference>
<dbReference type="PRINTS" id="PR00781">
    <property type="entry name" value="LIPOSIGPTASE"/>
</dbReference>
<proteinExistence type="inferred from homology"/>
<name>A0A6J7EEI5_9ZZZZ</name>
<keyword evidence="6 7" id="KW-0472">Membrane</keyword>
<dbReference type="PANTHER" id="PTHR33695:SF1">
    <property type="entry name" value="LIPOPROTEIN SIGNAL PEPTIDASE"/>
    <property type="match status" value="1"/>
</dbReference>
<protein>
    <submittedName>
        <fullName evidence="8">Unannotated protein</fullName>
    </submittedName>
</protein>
<evidence type="ECO:0000256" key="7">
    <source>
        <dbReference type="SAM" id="Phobius"/>
    </source>
</evidence>
<organism evidence="8">
    <name type="scientific">freshwater metagenome</name>
    <dbReference type="NCBI Taxonomy" id="449393"/>
    <lineage>
        <taxon>unclassified sequences</taxon>
        <taxon>metagenomes</taxon>
        <taxon>ecological metagenomes</taxon>
    </lineage>
</organism>
<dbReference type="AlphaFoldDB" id="A0A6J7EEI5"/>
<evidence type="ECO:0000256" key="4">
    <source>
        <dbReference type="ARBA" id="ARBA00022801"/>
    </source>
</evidence>
<dbReference type="GO" id="GO:0006508">
    <property type="term" value="P:proteolysis"/>
    <property type="evidence" value="ECO:0007669"/>
    <property type="project" value="UniProtKB-KW"/>
</dbReference>
<evidence type="ECO:0000256" key="5">
    <source>
        <dbReference type="ARBA" id="ARBA00022989"/>
    </source>
</evidence>
<dbReference type="InterPro" id="IPR001872">
    <property type="entry name" value="Peptidase_A8"/>
</dbReference>
<dbReference type="NCBIfam" id="TIGR00077">
    <property type="entry name" value="lspA"/>
    <property type="match status" value="1"/>
</dbReference>
<reference evidence="8" key="1">
    <citation type="submission" date="2020-05" db="EMBL/GenBank/DDBJ databases">
        <authorList>
            <person name="Chiriac C."/>
            <person name="Salcher M."/>
            <person name="Ghai R."/>
            <person name="Kavagutti S V."/>
        </authorList>
    </citation>
    <scope>NUCLEOTIDE SEQUENCE</scope>
</reference>
<feature type="transmembrane region" description="Helical" evidence="7">
    <location>
        <begin position="127"/>
        <end position="145"/>
    </location>
</feature>
<keyword evidence="3 7" id="KW-0812">Transmembrane</keyword>
<dbReference type="GO" id="GO:0004190">
    <property type="term" value="F:aspartic-type endopeptidase activity"/>
    <property type="evidence" value="ECO:0007669"/>
    <property type="project" value="InterPro"/>
</dbReference>
<evidence type="ECO:0000256" key="1">
    <source>
        <dbReference type="ARBA" id="ARBA00022475"/>
    </source>
</evidence>
<evidence type="ECO:0000256" key="3">
    <source>
        <dbReference type="ARBA" id="ARBA00022692"/>
    </source>
</evidence>
<dbReference type="PROSITE" id="PS00855">
    <property type="entry name" value="SPASE_II"/>
    <property type="match status" value="1"/>
</dbReference>
<keyword evidence="5 7" id="KW-1133">Transmembrane helix</keyword>
<accession>A0A6J7EEI5</accession>
<keyword evidence="4" id="KW-0378">Hydrolase</keyword>
<evidence type="ECO:0000256" key="6">
    <source>
        <dbReference type="ARBA" id="ARBA00023136"/>
    </source>
</evidence>
<feature type="transmembrane region" description="Helical" evidence="7">
    <location>
        <begin position="90"/>
        <end position="107"/>
    </location>
</feature>